<feature type="transmembrane region" description="Helical" evidence="2">
    <location>
        <begin position="73"/>
        <end position="94"/>
    </location>
</feature>
<dbReference type="EMBL" id="CP003696">
    <property type="protein sequence ID" value="AGP31704.1"/>
    <property type="molecule type" value="Genomic_DNA"/>
</dbReference>
<keyword evidence="2" id="KW-1133">Transmembrane helix</keyword>
<feature type="region of interest" description="Disordered" evidence="1">
    <location>
        <begin position="231"/>
        <end position="256"/>
    </location>
</feature>
<feature type="transmembrane region" description="Helical" evidence="2">
    <location>
        <begin position="271"/>
        <end position="290"/>
    </location>
</feature>
<accession>S4XGJ3</accession>
<proteinExistence type="predicted"/>
<feature type="transmembrane region" description="Helical" evidence="2">
    <location>
        <begin position="402"/>
        <end position="419"/>
    </location>
</feature>
<feature type="transmembrane region" description="Helical" evidence="2">
    <location>
        <begin position="14"/>
        <end position="34"/>
    </location>
</feature>
<evidence type="ECO:0000256" key="1">
    <source>
        <dbReference type="SAM" id="MobiDB-lite"/>
    </source>
</evidence>
<feature type="transmembrane region" description="Helical" evidence="2">
    <location>
        <begin position="106"/>
        <end position="124"/>
    </location>
</feature>
<feature type="transmembrane region" description="Helical" evidence="2">
    <location>
        <begin position="325"/>
        <end position="342"/>
    </location>
</feature>
<feature type="transmembrane region" description="Helical" evidence="2">
    <location>
        <begin position="46"/>
        <end position="66"/>
    </location>
</feature>
<organism evidence="3 4">
    <name type="scientific">Corynebacterium terpenotabidum Y-11</name>
    <dbReference type="NCBI Taxonomy" id="1200352"/>
    <lineage>
        <taxon>Bacteria</taxon>
        <taxon>Bacillati</taxon>
        <taxon>Actinomycetota</taxon>
        <taxon>Actinomycetes</taxon>
        <taxon>Mycobacteriales</taxon>
        <taxon>Corynebacteriaceae</taxon>
        <taxon>Corynebacterium</taxon>
    </lineage>
</organism>
<gene>
    <name evidence="3" type="ORF">A606_10325</name>
</gene>
<dbReference type="STRING" id="1200352.A606_10325"/>
<reference evidence="3 4" key="1">
    <citation type="submission" date="2012-06" db="EMBL/GenBank/DDBJ databases">
        <title>Complete genome sequence of Corynebacterium terpenotabidum Y-11 (=DSM 44721).</title>
        <authorList>
            <person name="Ruckert C."/>
            <person name="Albersmeier A."/>
            <person name="Al-Dilaimi A."/>
            <person name="Szczepanowski R."/>
            <person name="Kalinowski J."/>
        </authorList>
    </citation>
    <scope>NUCLEOTIDE SEQUENCE [LARGE SCALE GENOMIC DNA]</scope>
    <source>
        <strain evidence="3 4">Y-11</strain>
    </source>
</reference>
<feature type="transmembrane region" description="Helical" evidence="2">
    <location>
        <begin position="296"/>
        <end position="313"/>
    </location>
</feature>
<keyword evidence="2" id="KW-0472">Membrane</keyword>
<feature type="transmembrane region" description="Helical" evidence="2">
    <location>
        <begin position="156"/>
        <end position="174"/>
    </location>
</feature>
<feature type="compositionally biased region" description="Low complexity" evidence="1">
    <location>
        <begin position="246"/>
        <end position="256"/>
    </location>
</feature>
<dbReference type="AlphaFoldDB" id="S4XGJ3"/>
<keyword evidence="4" id="KW-1185">Reference proteome</keyword>
<dbReference type="Proteomes" id="UP000014809">
    <property type="component" value="Chromosome"/>
</dbReference>
<dbReference type="HOGENOM" id="CLU_477115_0_0_11"/>
<evidence type="ECO:0000313" key="4">
    <source>
        <dbReference type="Proteomes" id="UP000014809"/>
    </source>
</evidence>
<evidence type="ECO:0000313" key="3">
    <source>
        <dbReference type="EMBL" id="AGP31704.1"/>
    </source>
</evidence>
<sequence>MTDLPARASVMTSFYRISALFLGVAWPLWLVLLAARIGVDGITGDWYTTTTFLLFLLAEVLVLAAAAVGHPGFLVFALRFCGAVLVIALLLLIIDPGAVNAQGPLGLWFAGMTGAPAVAVAVTVSRPVAGGFFLVTLGSAALIDTLAAGHRDAVDIIANVGFALVNSFFFVAVATTMRQVIYVVDANRTATDQARQQAEKLRVRRVDLDARTRRFHTEVLDALGQVARGVRPTPVDADAGPDRSTSSPGPVPSAAAPAGASLHHVTGFNRVFSWPYLLVLAVVLGARMWSRVGADAAGIVTWVLLCGALALLCTRTWGAPRRRRAALVATMLCTAVVVGLWQGTGHHVMHWEYNAAALVAALLVTCGRQKEAMVGLAAGIGLIAVIRQLDLSPDRHITGADMAVSSLIVIVALLLRLIVEYFVRQLPEAQEECRQAGRELEDAAAQVTAREDRLELLASMADPVLDAAARVPEISPALARRADLTRLQFNDMVTTPRLAVPALREAVWDARARGVTVELVDEGEAADVAVGAGSGTADDLTDRLGDFLRTVDSAGPGSVVMLRLPPRQPPG</sequence>
<name>S4XGJ3_9CORY</name>
<dbReference type="PATRIC" id="fig|1200352.3.peg.2105"/>
<keyword evidence="2" id="KW-0812">Transmembrane</keyword>
<evidence type="ECO:0000256" key="2">
    <source>
        <dbReference type="SAM" id="Phobius"/>
    </source>
</evidence>
<protein>
    <submittedName>
        <fullName evidence="3">Uncharacterized protein</fullName>
    </submittedName>
</protein>
<feature type="transmembrane region" description="Helical" evidence="2">
    <location>
        <begin position="131"/>
        <end position="150"/>
    </location>
</feature>
<dbReference type="KEGG" id="cter:A606_10325"/>